<reference evidence="2 3" key="1">
    <citation type="submission" date="2021-04" db="EMBL/GenBank/DDBJ databases">
        <authorList>
            <person name="Bliznina A."/>
        </authorList>
    </citation>
    <scope>NUCLEOTIDE SEQUENCE [LARGE SCALE GENOMIC DNA]</scope>
</reference>
<evidence type="ECO:0000313" key="2">
    <source>
        <dbReference type="EMBL" id="CAG5097684.1"/>
    </source>
</evidence>
<dbReference type="EMBL" id="OU015569">
    <property type="protein sequence ID" value="CAG5097684.1"/>
    <property type="molecule type" value="Genomic_DNA"/>
</dbReference>
<accession>A0ABN7SH51</accession>
<protein>
    <submittedName>
        <fullName evidence="2">Oidioi.mRNA.OKI2018_I69.XSR.g15185.t1.cds</fullName>
    </submittedName>
</protein>
<proteinExistence type="predicted"/>
<feature type="region of interest" description="Disordered" evidence="1">
    <location>
        <begin position="1"/>
        <end position="36"/>
    </location>
</feature>
<gene>
    <name evidence="2" type="ORF">OKIOD_LOCUS6743</name>
</gene>
<sequence>MHMVLFTNTVQGASPSSTSSNFAPATKTSRKGPRLPKAVKKVLQKAHKNLEAATNPFTSDEKMAELFKEAEINEDKGPKSASKKKQKQGKTPNNTRKTKKPTRL</sequence>
<feature type="compositionally biased region" description="Polar residues" evidence="1">
    <location>
        <begin position="1"/>
        <end position="27"/>
    </location>
</feature>
<feature type="compositionally biased region" description="Basic and acidic residues" evidence="1">
    <location>
        <begin position="59"/>
        <end position="78"/>
    </location>
</feature>
<dbReference type="Proteomes" id="UP001158576">
    <property type="component" value="Chromosome XSR"/>
</dbReference>
<name>A0ABN7SH51_OIKDI</name>
<organism evidence="2 3">
    <name type="scientific">Oikopleura dioica</name>
    <name type="common">Tunicate</name>
    <dbReference type="NCBI Taxonomy" id="34765"/>
    <lineage>
        <taxon>Eukaryota</taxon>
        <taxon>Metazoa</taxon>
        <taxon>Chordata</taxon>
        <taxon>Tunicata</taxon>
        <taxon>Appendicularia</taxon>
        <taxon>Copelata</taxon>
        <taxon>Oikopleuridae</taxon>
        <taxon>Oikopleura</taxon>
    </lineage>
</organism>
<feature type="region of interest" description="Disordered" evidence="1">
    <location>
        <begin position="53"/>
        <end position="104"/>
    </location>
</feature>
<keyword evidence="3" id="KW-1185">Reference proteome</keyword>
<evidence type="ECO:0000313" key="3">
    <source>
        <dbReference type="Proteomes" id="UP001158576"/>
    </source>
</evidence>
<evidence type="ECO:0000256" key="1">
    <source>
        <dbReference type="SAM" id="MobiDB-lite"/>
    </source>
</evidence>